<evidence type="ECO:0000313" key="3">
    <source>
        <dbReference type="Proteomes" id="UP000814243"/>
    </source>
</evidence>
<accession>A0A922M9Y5</accession>
<sequence>MQPGSAVPRSASHCRAPYCRPVVPARNLPVHGSVPQARSKGAAPTPPASTPPEGAAPDGPRRPRRPRRPRQPGRQRVAAAAGVRVARGGARRAAQITARGRRPAHCIYIPRYTQYDVDM</sequence>
<feature type="compositionally biased region" description="Basic residues" evidence="1">
    <location>
        <begin position="62"/>
        <end position="73"/>
    </location>
</feature>
<feature type="region of interest" description="Disordered" evidence="1">
    <location>
        <begin position="25"/>
        <end position="86"/>
    </location>
</feature>
<feature type="compositionally biased region" description="Low complexity" evidence="1">
    <location>
        <begin position="74"/>
        <end position="86"/>
    </location>
</feature>
<name>A0A922M9Y5_SPOEX</name>
<gene>
    <name evidence="2" type="ORF">HF086_016297</name>
</gene>
<comment type="caution">
    <text evidence="2">The sequence shown here is derived from an EMBL/GenBank/DDBJ whole genome shotgun (WGS) entry which is preliminary data.</text>
</comment>
<dbReference type="AlphaFoldDB" id="A0A922M9Y5"/>
<proteinExistence type="predicted"/>
<organism evidence="2 3">
    <name type="scientific">Spodoptera exigua</name>
    <name type="common">Beet armyworm</name>
    <name type="synonym">Noctua fulgens</name>
    <dbReference type="NCBI Taxonomy" id="7107"/>
    <lineage>
        <taxon>Eukaryota</taxon>
        <taxon>Metazoa</taxon>
        <taxon>Ecdysozoa</taxon>
        <taxon>Arthropoda</taxon>
        <taxon>Hexapoda</taxon>
        <taxon>Insecta</taxon>
        <taxon>Pterygota</taxon>
        <taxon>Neoptera</taxon>
        <taxon>Endopterygota</taxon>
        <taxon>Lepidoptera</taxon>
        <taxon>Glossata</taxon>
        <taxon>Ditrysia</taxon>
        <taxon>Noctuoidea</taxon>
        <taxon>Noctuidae</taxon>
        <taxon>Amphipyrinae</taxon>
        <taxon>Spodoptera</taxon>
    </lineage>
</organism>
<evidence type="ECO:0000256" key="1">
    <source>
        <dbReference type="SAM" id="MobiDB-lite"/>
    </source>
</evidence>
<dbReference type="Proteomes" id="UP000814243">
    <property type="component" value="Unassembled WGS sequence"/>
</dbReference>
<dbReference type="EMBL" id="JACEFF010000687">
    <property type="protein sequence ID" value="KAH9632816.1"/>
    <property type="molecule type" value="Genomic_DNA"/>
</dbReference>
<protein>
    <submittedName>
        <fullName evidence="2">Uncharacterized protein</fullName>
    </submittedName>
</protein>
<evidence type="ECO:0000313" key="2">
    <source>
        <dbReference type="EMBL" id="KAH9632816.1"/>
    </source>
</evidence>
<reference evidence="2" key="1">
    <citation type="journal article" date="2021" name="G3 (Bethesda)">
        <title>Genome and transcriptome analysis of the beet armyworm Spodoptera exigua reveals targets for pest control. .</title>
        <authorList>
            <person name="Simon S."/>
            <person name="Breeschoten T."/>
            <person name="Jansen H.J."/>
            <person name="Dirks R.P."/>
            <person name="Schranz M.E."/>
            <person name="Ros V.I.D."/>
        </authorList>
    </citation>
    <scope>NUCLEOTIDE SEQUENCE</scope>
    <source>
        <strain evidence="2">TB_SE_WUR_2020</strain>
    </source>
</reference>